<dbReference type="InterPro" id="IPR043472">
    <property type="entry name" value="Macro_dom-like"/>
</dbReference>
<gene>
    <name evidence="3" type="ORF">GCM10011610_57030</name>
</gene>
<feature type="domain" description="Macro" evidence="2">
    <location>
        <begin position="1"/>
        <end position="156"/>
    </location>
</feature>
<evidence type="ECO:0000259" key="2">
    <source>
        <dbReference type="PROSITE" id="PS51154"/>
    </source>
</evidence>
<organism evidence="3 4">
    <name type="scientific">Nocardia rhizosphaerihabitans</name>
    <dbReference type="NCBI Taxonomy" id="1691570"/>
    <lineage>
        <taxon>Bacteria</taxon>
        <taxon>Bacillati</taxon>
        <taxon>Actinomycetota</taxon>
        <taxon>Actinomycetes</taxon>
        <taxon>Mycobacteriales</taxon>
        <taxon>Nocardiaceae</taxon>
        <taxon>Nocardia</taxon>
    </lineage>
</organism>
<proteinExistence type="predicted"/>
<protein>
    <recommendedName>
        <fullName evidence="2">Macro domain-containing protein</fullName>
    </recommendedName>
</protein>
<evidence type="ECO:0000313" key="4">
    <source>
        <dbReference type="Proteomes" id="UP000658127"/>
    </source>
</evidence>
<reference evidence="4" key="1">
    <citation type="journal article" date="2019" name="Int. J. Syst. Evol. Microbiol.">
        <title>The Global Catalogue of Microorganisms (GCM) 10K type strain sequencing project: providing services to taxonomists for standard genome sequencing and annotation.</title>
        <authorList>
            <consortium name="The Broad Institute Genomics Platform"/>
            <consortium name="The Broad Institute Genome Sequencing Center for Infectious Disease"/>
            <person name="Wu L."/>
            <person name="Ma J."/>
        </authorList>
    </citation>
    <scope>NUCLEOTIDE SEQUENCE [LARGE SCALE GENOMIC DNA]</scope>
    <source>
        <strain evidence="4">CGMCC 4.7329</strain>
    </source>
</reference>
<name>A0ABQ2KV52_9NOCA</name>
<evidence type="ECO:0000256" key="1">
    <source>
        <dbReference type="ARBA" id="ARBA00035885"/>
    </source>
</evidence>
<accession>A0ABQ2KV52</accession>
<dbReference type="Gene3D" id="3.40.220.10">
    <property type="entry name" value="Leucine Aminopeptidase, subunit E, domain 1"/>
    <property type="match status" value="1"/>
</dbReference>
<dbReference type="PANTHER" id="PTHR12521:SF0">
    <property type="entry name" value="ADP-RIBOSE GLYCOHYDROLASE OARD1"/>
    <property type="match status" value="1"/>
</dbReference>
<dbReference type="InterPro" id="IPR050892">
    <property type="entry name" value="ADP-ribose_metab_enzymes"/>
</dbReference>
<evidence type="ECO:0000313" key="3">
    <source>
        <dbReference type="EMBL" id="GGN94270.1"/>
    </source>
</evidence>
<comment type="caution">
    <text evidence="3">The sequence shown here is derived from an EMBL/GenBank/DDBJ whole genome shotgun (WGS) entry which is preliminary data.</text>
</comment>
<dbReference type="Pfam" id="PF01661">
    <property type="entry name" value="Macro"/>
    <property type="match status" value="1"/>
</dbReference>
<keyword evidence="4" id="KW-1185">Reference proteome</keyword>
<dbReference type="Proteomes" id="UP000658127">
    <property type="component" value="Unassembled WGS sequence"/>
</dbReference>
<comment type="catalytic activity">
    <reaction evidence="1">
        <text>an N-(ADP-alpha-D-ribosyl)-thymidine in DNA + H2O = a thymidine in DNA + ADP-D-ribose</text>
        <dbReference type="Rhea" id="RHEA:71655"/>
        <dbReference type="Rhea" id="RHEA-COMP:13556"/>
        <dbReference type="Rhea" id="RHEA-COMP:18051"/>
        <dbReference type="ChEBI" id="CHEBI:15377"/>
        <dbReference type="ChEBI" id="CHEBI:57967"/>
        <dbReference type="ChEBI" id="CHEBI:137386"/>
        <dbReference type="ChEBI" id="CHEBI:191199"/>
    </reaction>
    <physiologicalReaction direction="left-to-right" evidence="1">
        <dbReference type="Rhea" id="RHEA:71656"/>
    </physiologicalReaction>
</comment>
<dbReference type="PROSITE" id="PS51154">
    <property type="entry name" value="MACRO"/>
    <property type="match status" value="1"/>
</dbReference>
<dbReference type="InterPro" id="IPR002589">
    <property type="entry name" value="Macro_dom"/>
</dbReference>
<dbReference type="PANTHER" id="PTHR12521">
    <property type="entry name" value="PROTEIN C6ORF130"/>
    <property type="match status" value="1"/>
</dbReference>
<dbReference type="SMART" id="SM00506">
    <property type="entry name" value="A1pp"/>
    <property type="match status" value="1"/>
</dbReference>
<dbReference type="EMBL" id="BMNE01000008">
    <property type="protein sequence ID" value="GGN94270.1"/>
    <property type="molecule type" value="Genomic_DNA"/>
</dbReference>
<dbReference type="SUPFAM" id="SSF52949">
    <property type="entry name" value="Macro domain-like"/>
    <property type="match status" value="1"/>
</dbReference>
<dbReference type="CDD" id="cd02901">
    <property type="entry name" value="Macro_Poa1p-like"/>
    <property type="match status" value="1"/>
</dbReference>
<dbReference type="RefSeq" id="WP_189033569.1">
    <property type="nucleotide sequence ID" value="NZ_BMNE01000008.1"/>
</dbReference>
<sequence>MIREKSGDLLASDAEALVNAVNTVGVMGKGIALQFKQTYPDMFREYAKASRAGDLHIGRMFVWQTGSTTGPRLVINYPTKRHWRSASRLEDVTAGLPALIETIEQYKIRSIAIPALGCGYGGLEWEDVGPPIREALDQLAQAVEIWLYPPAPRVST</sequence>